<dbReference type="Proteomes" id="UP000215244">
    <property type="component" value="Chromosome"/>
</dbReference>
<sequence length="125" mass="13944">MKHLLSFLTLFLVSFAATSQTDTADIKVGDIFTIQKTTNLPFDHIHFPRANFIIKRGGVANYKGLDDVKVKVVKVLGDDMVKLTSVSGKKFFNTYKYVKADIANALEDGELQFLDLRNKSTVATN</sequence>
<name>A0A223V5B8_9FLAO</name>
<organism evidence="1 2">
    <name type="scientific">Maribacter cobaltidurans</name>
    <dbReference type="NCBI Taxonomy" id="1178778"/>
    <lineage>
        <taxon>Bacteria</taxon>
        <taxon>Pseudomonadati</taxon>
        <taxon>Bacteroidota</taxon>
        <taxon>Flavobacteriia</taxon>
        <taxon>Flavobacteriales</taxon>
        <taxon>Flavobacteriaceae</taxon>
        <taxon>Maribacter</taxon>
    </lineage>
</organism>
<proteinExistence type="predicted"/>
<reference evidence="1 2" key="1">
    <citation type="submission" date="2017-08" db="EMBL/GenBank/DDBJ databases">
        <title>The complete genome sequence of Maribacter sp. B1, isolated from deep-sea sediment.</title>
        <authorList>
            <person name="Wu Y.-H."/>
            <person name="Cheng H."/>
            <person name="Xu X.-W."/>
        </authorList>
    </citation>
    <scope>NUCLEOTIDE SEQUENCE [LARGE SCALE GENOMIC DNA]</scope>
    <source>
        <strain evidence="1 2">B1</strain>
    </source>
</reference>
<evidence type="ECO:0000313" key="1">
    <source>
        <dbReference type="EMBL" id="ASV30496.1"/>
    </source>
</evidence>
<evidence type="ECO:0000313" key="2">
    <source>
        <dbReference type="Proteomes" id="UP000215244"/>
    </source>
</evidence>
<protein>
    <submittedName>
        <fullName evidence="1">Uncharacterized protein</fullName>
    </submittedName>
</protein>
<dbReference type="KEGG" id="marb:CJ263_09900"/>
<keyword evidence="2" id="KW-1185">Reference proteome</keyword>
<gene>
    <name evidence="1" type="ORF">CJ263_09900</name>
</gene>
<accession>A0A223V5B8</accession>
<dbReference type="OrthoDB" id="1446823at2"/>
<dbReference type="RefSeq" id="WP_094997114.1">
    <property type="nucleotide sequence ID" value="NZ_BMJL01000002.1"/>
</dbReference>
<dbReference type="AlphaFoldDB" id="A0A223V5B8"/>
<dbReference type="EMBL" id="CP022957">
    <property type="protein sequence ID" value="ASV30496.1"/>
    <property type="molecule type" value="Genomic_DNA"/>
</dbReference>